<keyword evidence="1" id="KW-1133">Transmembrane helix</keyword>
<evidence type="ECO:0000313" key="3">
    <source>
        <dbReference type="Proteomes" id="UP000018769"/>
    </source>
</evidence>
<accession>V6DGV1</accession>
<keyword evidence="1" id="KW-0472">Membrane</keyword>
<dbReference type="AlphaFoldDB" id="V6DGV1"/>
<protein>
    <submittedName>
        <fullName evidence="2">Uncharacterized protein</fullName>
    </submittedName>
</protein>
<evidence type="ECO:0000313" key="2">
    <source>
        <dbReference type="EMBL" id="CDK30827.1"/>
    </source>
</evidence>
<dbReference type="HOGENOM" id="CLU_1955572_0_0_7"/>
<gene>
    <name evidence="2" type="ORF">BABL1_gene_188</name>
</gene>
<organism evidence="2 3">
    <name type="scientific">Candidatus Babela massiliensis</name>
    <dbReference type="NCBI Taxonomy" id="673862"/>
    <lineage>
        <taxon>Bacteria</taxon>
        <taxon>Candidatus Babelota</taxon>
        <taxon>Candidatus Babeliae</taxon>
        <taxon>Candidatus Babeliales</taxon>
        <taxon>Candidatus Babeliaceae</taxon>
        <taxon>Candidatus Babela</taxon>
    </lineage>
</organism>
<dbReference type="Proteomes" id="UP000018769">
    <property type="component" value="Chromosome I"/>
</dbReference>
<keyword evidence="1" id="KW-0812">Transmembrane</keyword>
<dbReference type="KEGG" id="dpb:BABL1_gene_188"/>
<dbReference type="EMBL" id="HG793133">
    <property type="protein sequence ID" value="CDK30827.1"/>
    <property type="molecule type" value="Genomic_DNA"/>
</dbReference>
<evidence type="ECO:0000256" key="1">
    <source>
        <dbReference type="SAM" id="Phobius"/>
    </source>
</evidence>
<feature type="transmembrane region" description="Helical" evidence="1">
    <location>
        <begin position="106"/>
        <end position="123"/>
    </location>
</feature>
<reference evidence="2 3" key="1">
    <citation type="journal article" date="2015" name="Biol. Direct">
        <title>Babela massiliensis, a representative of a widespread bacterial phylum with unusual adaptations to parasitism in amoebae.</title>
        <authorList>
            <person name="Pagnier I."/>
            <person name="Yutin N."/>
            <person name="Croce O."/>
            <person name="Makarova K.S."/>
            <person name="Wolf Y.I."/>
            <person name="Benamar S."/>
            <person name="Raoult D."/>
            <person name="Koonin E.V."/>
            <person name="La Scola B."/>
        </authorList>
    </citation>
    <scope>NUCLEOTIDE SEQUENCE [LARGE SCALE GENOMIC DNA]</scope>
    <source>
        <strain evidence="3">BABL1</strain>
    </source>
</reference>
<dbReference type="RefSeq" id="WP_023792569.1">
    <property type="nucleotide sequence ID" value="NC_023003.1"/>
</dbReference>
<name>V6DGV1_9BACT</name>
<sequence length="128" mass="14894">MSKIKSLILLNLLSICSITYSTSDGLYSRYIGNYIEELKKIVHWNSNHTVAKGFIRDLAIRPFLSGIVVSHIATQAALKIQKRYSKNKNSHDYKRFRNTLKKVNEYCYYASTIAFFSLITMYLQDLDR</sequence>
<keyword evidence="3" id="KW-1185">Reference proteome</keyword>
<proteinExistence type="predicted"/>